<feature type="region of interest" description="Disordered" evidence="1">
    <location>
        <begin position="193"/>
        <end position="304"/>
    </location>
</feature>
<keyword evidence="2" id="KW-0812">Transmembrane</keyword>
<dbReference type="Proteomes" id="UP000463388">
    <property type="component" value="Unassembled WGS sequence"/>
</dbReference>
<feature type="compositionally biased region" description="Low complexity" evidence="1">
    <location>
        <begin position="283"/>
        <end position="298"/>
    </location>
</feature>
<reference evidence="3 4" key="1">
    <citation type="submission" date="2019-12" db="EMBL/GenBank/DDBJ databases">
        <title>Microbes associate with the intestines of laboratory mice.</title>
        <authorList>
            <person name="Navarre W."/>
            <person name="Wong E."/>
        </authorList>
    </citation>
    <scope>NUCLEOTIDE SEQUENCE [LARGE SCALE GENOMIC DNA]</scope>
    <source>
        <strain evidence="3 4">NM66_B29</strain>
    </source>
</reference>
<feature type="region of interest" description="Disordered" evidence="1">
    <location>
        <begin position="65"/>
        <end position="177"/>
    </location>
</feature>
<sequence>MFEFLSSPFGLVAVGLGVLAVAVLALCLWITTLDRRMRGMADGLEAERRKVAEMQMVIGRRNNAARSYGGHPRAGQPAPQAAPRPAPAAGGMPIGAPQQGMPMGHPGMAGAPAATATAVPQPAVAPASRPAPQPAPRPAPAPRPTVGSPTPASAGRAPQGVSRRRGGGWAPAEQPQVAAEQMAEAWVQSGGFGQQPIVVPDKKMSRKARREAERAFAARAAAELEARQARRAAEAASAAPPARSQGQQGIRPYGGPAAPTRGSHAPAPVPGTRPVARGGSGFPDQYGAPAGAPQAPLGRGRHAR</sequence>
<gene>
    <name evidence="3" type="ORF">GKZ27_03990</name>
</gene>
<dbReference type="RefSeq" id="WP_160345215.1">
    <property type="nucleotide sequence ID" value="NZ_WSRR01000006.1"/>
</dbReference>
<evidence type="ECO:0000313" key="4">
    <source>
        <dbReference type="Proteomes" id="UP000463388"/>
    </source>
</evidence>
<protein>
    <submittedName>
        <fullName evidence="3">Uncharacterized protein</fullName>
    </submittedName>
</protein>
<evidence type="ECO:0000256" key="1">
    <source>
        <dbReference type="SAM" id="MobiDB-lite"/>
    </source>
</evidence>
<feature type="compositionally biased region" description="Low complexity" evidence="1">
    <location>
        <begin position="234"/>
        <end position="243"/>
    </location>
</feature>
<accession>A0A6N8JM42</accession>
<feature type="compositionally biased region" description="Pro residues" evidence="1">
    <location>
        <begin position="129"/>
        <end position="143"/>
    </location>
</feature>
<feature type="transmembrane region" description="Helical" evidence="2">
    <location>
        <begin position="6"/>
        <end position="30"/>
    </location>
</feature>
<dbReference type="AlphaFoldDB" id="A0A6N8JM42"/>
<feature type="compositionally biased region" description="Low complexity" evidence="1">
    <location>
        <begin position="87"/>
        <end position="128"/>
    </location>
</feature>
<dbReference type="OrthoDB" id="3178265at2"/>
<keyword evidence="2" id="KW-1133">Transmembrane helix</keyword>
<evidence type="ECO:0000313" key="3">
    <source>
        <dbReference type="EMBL" id="MVX60622.1"/>
    </source>
</evidence>
<keyword evidence="2" id="KW-0472">Membrane</keyword>
<name>A0A6N8JM42_9ACTN</name>
<comment type="caution">
    <text evidence="3">The sequence shown here is derived from an EMBL/GenBank/DDBJ whole genome shotgun (WGS) entry which is preliminary data.</text>
</comment>
<dbReference type="EMBL" id="WSRR01000006">
    <property type="protein sequence ID" value="MVX60622.1"/>
    <property type="molecule type" value="Genomic_DNA"/>
</dbReference>
<feature type="compositionally biased region" description="Low complexity" evidence="1">
    <location>
        <begin position="69"/>
        <end position="79"/>
    </location>
</feature>
<keyword evidence="4" id="KW-1185">Reference proteome</keyword>
<evidence type="ECO:0000256" key="2">
    <source>
        <dbReference type="SAM" id="Phobius"/>
    </source>
</evidence>
<feature type="compositionally biased region" description="Basic and acidic residues" evidence="1">
    <location>
        <begin position="210"/>
        <end position="233"/>
    </location>
</feature>
<proteinExistence type="predicted"/>
<organism evidence="3 4">
    <name type="scientific">Adlercreutzia mucosicola</name>
    <dbReference type="NCBI Taxonomy" id="580026"/>
    <lineage>
        <taxon>Bacteria</taxon>
        <taxon>Bacillati</taxon>
        <taxon>Actinomycetota</taxon>
        <taxon>Coriobacteriia</taxon>
        <taxon>Eggerthellales</taxon>
        <taxon>Eggerthellaceae</taxon>
        <taxon>Adlercreutzia</taxon>
    </lineage>
</organism>